<sequence>MKRKALALFILAGSMLQVMPSLGQIASKPNIIFILADDLGYGDLSCNGATKVSTPNIDRLAKEGMRFENAYSPHSVCTPTRYALMTGRYAWRTWNGHQTIWSPDPMLIDTNRLTLPKILQAKGYHTALLGKWHLGFGLPGTPGWDDYKGADYNLPLKPGPLEAGFDYFWGVPHVGLKPFVYIENHRVVGLTKDKNMQIKLDKRWDGTETSYYERLPPPTPNHDFMGEEDIRYAHPDLGIAMTHKVVDWIEKQGTKNRTSDRPFFLYVAHRNIHGPLAPHQRFKGTSSIGVYGDFINELDWSVGEILKALDKKGLTKNTIVIFSSDNGGVRYPQNTRNAEFNGHKPNAPFSGQKTEAYEGGVHIPLLVRWPGVTRAQTVSTKLVGLIDMVATVAEMQKVTLPWNAGEDSYSFLHELKGTKPAKPIRETLVVDGKSGLFAIRQGPWKFISGQGGGGYDWDEKKYIRMGPHSWDYKFEPGNPPGQLYNLESDPGENVNLYESNRKVVTELRAKLREIQYNGRSR</sequence>
<comment type="caution">
    <text evidence="7">The sequence shown here is derived from an EMBL/GenBank/DDBJ whole genome shotgun (WGS) entry which is preliminary data.</text>
</comment>
<accession>A0A368JIL0</accession>
<dbReference type="Pfam" id="PF00884">
    <property type="entry name" value="Sulfatase"/>
    <property type="match status" value="1"/>
</dbReference>
<evidence type="ECO:0000256" key="1">
    <source>
        <dbReference type="ARBA" id="ARBA00008779"/>
    </source>
</evidence>
<evidence type="ECO:0000313" key="7">
    <source>
        <dbReference type="EMBL" id="RCR67498.1"/>
    </source>
</evidence>
<keyword evidence="4" id="KW-0106">Calcium</keyword>
<feature type="signal peptide" evidence="5">
    <location>
        <begin position="1"/>
        <end position="23"/>
    </location>
</feature>
<dbReference type="InterPro" id="IPR024607">
    <property type="entry name" value="Sulfatase_CS"/>
</dbReference>
<keyword evidence="5" id="KW-0732">Signal</keyword>
<dbReference type="InterPro" id="IPR050738">
    <property type="entry name" value="Sulfatase"/>
</dbReference>
<name>A0A368JIL0_9BACT</name>
<dbReference type="SUPFAM" id="SSF53649">
    <property type="entry name" value="Alkaline phosphatase-like"/>
    <property type="match status" value="1"/>
</dbReference>
<evidence type="ECO:0000256" key="3">
    <source>
        <dbReference type="ARBA" id="ARBA00022801"/>
    </source>
</evidence>
<feature type="chain" id="PRO_5016944446" evidence="5">
    <location>
        <begin position="24"/>
        <end position="521"/>
    </location>
</feature>
<reference evidence="7 8" key="1">
    <citation type="submission" date="2018-07" db="EMBL/GenBank/DDBJ databases">
        <title>Genome analysis of Larkinella rosea.</title>
        <authorList>
            <person name="Zhou Z."/>
            <person name="Wang G."/>
        </authorList>
    </citation>
    <scope>NUCLEOTIDE SEQUENCE [LARGE SCALE GENOMIC DNA]</scope>
    <source>
        <strain evidence="8">zzj9</strain>
    </source>
</reference>
<comment type="similarity">
    <text evidence="1">Belongs to the sulfatase family.</text>
</comment>
<keyword evidence="2" id="KW-0479">Metal-binding</keyword>
<dbReference type="GO" id="GO:0046872">
    <property type="term" value="F:metal ion binding"/>
    <property type="evidence" value="ECO:0007669"/>
    <property type="project" value="UniProtKB-KW"/>
</dbReference>
<dbReference type="InterPro" id="IPR017850">
    <property type="entry name" value="Alkaline_phosphatase_core_sf"/>
</dbReference>
<dbReference type="PROSITE" id="PS00523">
    <property type="entry name" value="SULFATASE_1"/>
    <property type="match status" value="1"/>
</dbReference>
<proteinExistence type="inferred from homology"/>
<keyword evidence="3" id="KW-0378">Hydrolase</keyword>
<dbReference type="Gene3D" id="3.40.720.10">
    <property type="entry name" value="Alkaline Phosphatase, subunit A"/>
    <property type="match status" value="1"/>
</dbReference>
<dbReference type="AlphaFoldDB" id="A0A368JIL0"/>
<dbReference type="Proteomes" id="UP000253383">
    <property type="component" value="Unassembled WGS sequence"/>
</dbReference>
<evidence type="ECO:0000256" key="2">
    <source>
        <dbReference type="ARBA" id="ARBA00022723"/>
    </source>
</evidence>
<dbReference type="Gene3D" id="3.30.1120.10">
    <property type="match status" value="1"/>
</dbReference>
<dbReference type="InterPro" id="IPR000917">
    <property type="entry name" value="Sulfatase_N"/>
</dbReference>
<protein>
    <submittedName>
        <fullName evidence="7">Arylsulfatase</fullName>
    </submittedName>
</protein>
<dbReference type="PANTHER" id="PTHR42693:SF53">
    <property type="entry name" value="ENDO-4-O-SULFATASE"/>
    <property type="match status" value="1"/>
</dbReference>
<keyword evidence="8" id="KW-1185">Reference proteome</keyword>
<dbReference type="EMBL" id="QOWE01000019">
    <property type="protein sequence ID" value="RCR67498.1"/>
    <property type="molecule type" value="Genomic_DNA"/>
</dbReference>
<gene>
    <name evidence="7" type="ORF">DUE52_22115</name>
</gene>
<evidence type="ECO:0000313" key="8">
    <source>
        <dbReference type="Proteomes" id="UP000253383"/>
    </source>
</evidence>
<dbReference type="PANTHER" id="PTHR42693">
    <property type="entry name" value="ARYLSULFATASE FAMILY MEMBER"/>
    <property type="match status" value="1"/>
</dbReference>
<dbReference type="GO" id="GO:0004065">
    <property type="term" value="F:arylsulfatase activity"/>
    <property type="evidence" value="ECO:0007669"/>
    <property type="project" value="TreeGrafter"/>
</dbReference>
<dbReference type="OrthoDB" id="9765065at2"/>
<organism evidence="7 8">
    <name type="scientific">Larkinella punicea</name>
    <dbReference type="NCBI Taxonomy" id="2315727"/>
    <lineage>
        <taxon>Bacteria</taxon>
        <taxon>Pseudomonadati</taxon>
        <taxon>Bacteroidota</taxon>
        <taxon>Cytophagia</taxon>
        <taxon>Cytophagales</taxon>
        <taxon>Spirosomataceae</taxon>
        <taxon>Larkinella</taxon>
    </lineage>
</organism>
<dbReference type="RefSeq" id="WP_114408233.1">
    <property type="nucleotide sequence ID" value="NZ_QOWE01000019.1"/>
</dbReference>
<evidence type="ECO:0000256" key="5">
    <source>
        <dbReference type="SAM" id="SignalP"/>
    </source>
</evidence>
<feature type="domain" description="Sulfatase N-terminal" evidence="6">
    <location>
        <begin position="29"/>
        <end position="394"/>
    </location>
</feature>
<evidence type="ECO:0000256" key="4">
    <source>
        <dbReference type="ARBA" id="ARBA00022837"/>
    </source>
</evidence>
<evidence type="ECO:0000259" key="6">
    <source>
        <dbReference type="Pfam" id="PF00884"/>
    </source>
</evidence>
<dbReference type="CDD" id="cd16143">
    <property type="entry name" value="ARS_like"/>
    <property type="match status" value="1"/>
</dbReference>